<dbReference type="Pfam" id="PF00501">
    <property type="entry name" value="AMP-binding"/>
    <property type="match status" value="1"/>
</dbReference>
<evidence type="ECO:0000256" key="1">
    <source>
        <dbReference type="ARBA" id="ARBA00006432"/>
    </source>
</evidence>
<evidence type="ECO:0000313" key="8">
    <source>
        <dbReference type="Proteomes" id="UP000567922"/>
    </source>
</evidence>
<dbReference type="PANTHER" id="PTHR43272">
    <property type="entry name" value="LONG-CHAIN-FATTY-ACID--COA LIGASE"/>
    <property type="match status" value="1"/>
</dbReference>
<dbReference type="InterPro" id="IPR000873">
    <property type="entry name" value="AMP-dep_synth/lig_dom"/>
</dbReference>
<dbReference type="AlphaFoldDB" id="A0A839RSJ5"/>
<comment type="caution">
    <text evidence="7">The sequence shown here is derived from an EMBL/GenBank/DDBJ whole genome shotgun (WGS) entry which is preliminary data.</text>
</comment>
<keyword evidence="4" id="KW-0443">Lipid metabolism</keyword>
<dbReference type="SUPFAM" id="SSF56801">
    <property type="entry name" value="Acetyl-CoA synthetase-like"/>
    <property type="match status" value="1"/>
</dbReference>
<dbReference type="GO" id="GO:0004467">
    <property type="term" value="F:long-chain fatty acid-CoA ligase activity"/>
    <property type="evidence" value="ECO:0007669"/>
    <property type="project" value="TreeGrafter"/>
</dbReference>
<dbReference type="InterPro" id="IPR020845">
    <property type="entry name" value="AMP-binding_CS"/>
</dbReference>
<comment type="similarity">
    <text evidence="1">Belongs to the ATP-dependent AMP-binding enzyme family.</text>
</comment>
<protein>
    <recommendedName>
        <fullName evidence="5">Acyl-CoA synthetase</fullName>
    </recommendedName>
</protein>
<sequence length="601" mass="63974">MEVPVREFSVPATYTVPEDASCADAVARNAAEDPAYPLFRRLVGGSWTDVTAKEFADQVAKVAKGLIALGVNQGDRVALLSDTRYEWVLMDYAIWTAGGVTVPIYATSSADQVAWILEDSDAVGIVVETPANAATHKEVTDAAKNLKKVLVLDEGAIDELVAAGADVADDEVTNRVKALKSSDPATLIYTSGTTGRPKGVQLTHYNLLAEVKSILASSLSEYLNTNSRTLLFLPLAHVFARAISVACVETRMTVGHTSDIPNIVEHLGVFKPTVILAVPRIFEKVFNGARLKAHAAGKGKIFDKAADVAIEWSKSLDTGGAGLGLKVKHAVFSKLVYSKLLAALGGECVAAVSGGAPLGARLGHFFRGAGLKVYEGYGLTETSAAITVNTPDHHRIGSVGRPLPGNKARIAEDGEVLLSGPVVFGGYWRNEQASQDSIIDGWFYTGDLGSLDDDGYLSITGRKKEIIVTAGGKNVSPSGLEDVLRSSAIVSQAMVVGDQKPFIGALLTLDPDALPGWKERNDKPADATVDDLKNDPDLIAEIDELVVQANKTVSAAEAIKKYRILSIDFTEASGELTPSMKLKRNVVAEKFADEIEALYKK</sequence>
<dbReference type="CDD" id="cd05907">
    <property type="entry name" value="VL_LC_FACS_like"/>
    <property type="match status" value="1"/>
</dbReference>
<dbReference type="Proteomes" id="UP000567922">
    <property type="component" value="Unassembled WGS sequence"/>
</dbReference>
<proteinExistence type="inferred from homology"/>
<keyword evidence="3" id="KW-0276">Fatty acid metabolism</keyword>
<keyword evidence="2 7" id="KW-0436">Ligase</keyword>
<evidence type="ECO:0000259" key="6">
    <source>
        <dbReference type="Pfam" id="PF00501"/>
    </source>
</evidence>
<dbReference type="Gene3D" id="3.40.50.12780">
    <property type="entry name" value="N-terminal domain of ligase-like"/>
    <property type="match status" value="1"/>
</dbReference>
<keyword evidence="8" id="KW-1185">Reference proteome</keyword>
<evidence type="ECO:0000313" key="7">
    <source>
        <dbReference type="EMBL" id="MBB3038903.1"/>
    </source>
</evidence>
<reference evidence="7 8" key="1">
    <citation type="submission" date="2020-08" db="EMBL/GenBank/DDBJ databases">
        <title>Sequencing the genomes of 1000 actinobacteria strains.</title>
        <authorList>
            <person name="Klenk H.-P."/>
        </authorList>
    </citation>
    <scope>NUCLEOTIDE SEQUENCE [LARGE SCALE GENOMIC DNA]</scope>
    <source>
        <strain evidence="7 8">DSM 45258</strain>
    </source>
</reference>
<evidence type="ECO:0000256" key="5">
    <source>
        <dbReference type="ARBA" id="ARBA00032875"/>
    </source>
</evidence>
<feature type="domain" description="AMP-dependent synthetase/ligase" evidence="6">
    <location>
        <begin position="28"/>
        <end position="428"/>
    </location>
</feature>
<dbReference type="InterPro" id="IPR042099">
    <property type="entry name" value="ANL_N_sf"/>
</dbReference>
<organism evidence="7 8">
    <name type="scientific">Hoyosella altamirensis</name>
    <dbReference type="NCBI Taxonomy" id="616997"/>
    <lineage>
        <taxon>Bacteria</taxon>
        <taxon>Bacillati</taxon>
        <taxon>Actinomycetota</taxon>
        <taxon>Actinomycetes</taxon>
        <taxon>Mycobacteriales</taxon>
        <taxon>Hoyosellaceae</taxon>
        <taxon>Hoyosella</taxon>
    </lineage>
</organism>
<dbReference type="GO" id="GO:0016020">
    <property type="term" value="C:membrane"/>
    <property type="evidence" value="ECO:0007669"/>
    <property type="project" value="TreeGrafter"/>
</dbReference>
<evidence type="ECO:0000256" key="4">
    <source>
        <dbReference type="ARBA" id="ARBA00023098"/>
    </source>
</evidence>
<evidence type="ECO:0000256" key="2">
    <source>
        <dbReference type="ARBA" id="ARBA00022598"/>
    </source>
</evidence>
<dbReference type="PROSITE" id="PS00455">
    <property type="entry name" value="AMP_BINDING"/>
    <property type="match status" value="1"/>
</dbReference>
<dbReference type="EMBL" id="JACHWS010000003">
    <property type="protein sequence ID" value="MBB3038903.1"/>
    <property type="molecule type" value="Genomic_DNA"/>
</dbReference>
<dbReference type="OrthoDB" id="9803968at2"/>
<dbReference type="PANTHER" id="PTHR43272:SF32">
    <property type="entry name" value="AMP-DEPENDENT SYNTHETASE_LIGASE DOMAIN-CONTAINING PROTEIN"/>
    <property type="match status" value="1"/>
</dbReference>
<dbReference type="Pfam" id="PF23562">
    <property type="entry name" value="AMP-binding_C_3"/>
    <property type="match status" value="1"/>
</dbReference>
<name>A0A839RSJ5_9ACTN</name>
<gene>
    <name evidence="7" type="ORF">FHU29_003372</name>
</gene>
<evidence type="ECO:0000256" key="3">
    <source>
        <dbReference type="ARBA" id="ARBA00022832"/>
    </source>
</evidence>
<dbReference type="RefSeq" id="WP_064439211.1">
    <property type="nucleotide sequence ID" value="NZ_BDDI01000004.1"/>
</dbReference>
<accession>A0A839RSJ5</accession>